<feature type="binding site" evidence="6">
    <location>
        <position position="18"/>
    </location>
    <ligand>
        <name>Fe cation</name>
        <dbReference type="ChEBI" id="CHEBI:24875"/>
        <label>1</label>
    </ligand>
</feature>
<dbReference type="GO" id="GO:0006879">
    <property type="term" value="P:intracellular iron ion homeostasis"/>
    <property type="evidence" value="ECO:0007669"/>
    <property type="project" value="UniProtKB-KW"/>
</dbReference>
<evidence type="ECO:0000256" key="2">
    <source>
        <dbReference type="ARBA" id="ARBA00022434"/>
    </source>
</evidence>
<evidence type="ECO:0000313" key="10">
    <source>
        <dbReference type="Proteomes" id="UP000665026"/>
    </source>
</evidence>
<dbReference type="CDD" id="cd01055">
    <property type="entry name" value="Nonheme_Ferritin"/>
    <property type="match status" value="1"/>
</dbReference>
<dbReference type="AlphaFoldDB" id="A0A975I896"/>
<feature type="binding site" evidence="6">
    <location>
        <position position="95"/>
    </location>
    <ligand>
        <name>Fe cation</name>
        <dbReference type="ChEBI" id="CHEBI:24875"/>
        <label>1</label>
    </ligand>
</feature>
<evidence type="ECO:0000256" key="3">
    <source>
        <dbReference type="ARBA" id="ARBA00022723"/>
    </source>
</evidence>
<dbReference type="RefSeq" id="WP_209357428.1">
    <property type="nucleotide sequence ID" value="NZ_CP060010.1"/>
</dbReference>
<keyword evidence="5 6" id="KW-0408">Iron</keyword>
<reference evidence="9" key="1">
    <citation type="submission" date="2020-07" db="EMBL/GenBank/DDBJ databases">
        <title>Genome sequences of bacteria associated with the marine, planktonic diatom Thalassiosira profunda strain ECT2AJA-044.</title>
        <authorList>
            <person name="Gargas C.B."/>
            <person name="Roberts W.R."/>
            <person name="Alverson A.J."/>
        </authorList>
    </citation>
    <scope>NUCLEOTIDE SEQUENCE</scope>
    <source>
        <strain evidence="9">ECT2AJA-044</strain>
    </source>
</reference>
<dbReference type="InterPro" id="IPR041719">
    <property type="entry name" value="Ferritin_prok"/>
</dbReference>
<dbReference type="InterPro" id="IPR009078">
    <property type="entry name" value="Ferritin-like_SF"/>
</dbReference>
<dbReference type="InterPro" id="IPR008331">
    <property type="entry name" value="Ferritin_DPS_dom"/>
</dbReference>
<evidence type="ECO:0000256" key="4">
    <source>
        <dbReference type="ARBA" id="ARBA00023002"/>
    </source>
</evidence>
<comment type="catalytic activity">
    <reaction evidence="7">
        <text>4 Fe(2+) + O2 + 6 H2O = 4 iron(III) oxide-hydroxide + 12 H(+)</text>
        <dbReference type="Rhea" id="RHEA:11972"/>
        <dbReference type="ChEBI" id="CHEBI:15377"/>
        <dbReference type="ChEBI" id="CHEBI:15378"/>
        <dbReference type="ChEBI" id="CHEBI:15379"/>
        <dbReference type="ChEBI" id="CHEBI:29033"/>
        <dbReference type="ChEBI" id="CHEBI:78619"/>
        <dbReference type="EC" id="1.16.3.2"/>
    </reaction>
</comment>
<dbReference type="PROSITE" id="PS50905">
    <property type="entry name" value="FERRITIN_LIKE"/>
    <property type="match status" value="1"/>
</dbReference>
<dbReference type="GO" id="GO:0008199">
    <property type="term" value="F:ferric iron binding"/>
    <property type="evidence" value="ECO:0007669"/>
    <property type="project" value="InterPro"/>
</dbReference>
<gene>
    <name evidence="9" type="ORF">HZ995_04205</name>
</gene>
<evidence type="ECO:0000259" key="8">
    <source>
        <dbReference type="PROSITE" id="PS50905"/>
    </source>
</evidence>
<feature type="binding site" evidence="6">
    <location>
        <position position="51"/>
    </location>
    <ligand>
        <name>Fe cation</name>
        <dbReference type="ChEBI" id="CHEBI:24875"/>
        <label>1</label>
    </ligand>
</feature>
<dbReference type="PANTHER" id="PTHR11431">
    <property type="entry name" value="FERRITIN"/>
    <property type="match status" value="1"/>
</dbReference>
<comment type="function">
    <text evidence="7">Iron-storage protein.</text>
</comment>
<dbReference type="Pfam" id="PF00210">
    <property type="entry name" value="Ferritin"/>
    <property type="match status" value="1"/>
</dbReference>
<evidence type="ECO:0000256" key="6">
    <source>
        <dbReference type="PIRSR" id="PIRSR601519-1"/>
    </source>
</evidence>
<comment type="similarity">
    <text evidence="1 7">Belongs to the ferritin family. Prokaryotic subfamily.</text>
</comment>
<sequence length="169" mass="18509">MTLDATLADALVSQVNAELAASHSYLAMAFYFESQDLPGFAAFFRAQSAEESQHAARLSDFVLRRDGDVILSDIAAPVTTFQSPSVAIRAALTMEQAVTQSIHALYGLAKEKNDYAAQTQLMWFIDEQVEEEDSFRTLLIQTEAAESDRWNLITLDKEVATQAAAPATA</sequence>
<proteinExistence type="inferred from homology"/>
<evidence type="ECO:0000256" key="5">
    <source>
        <dbReference type="ARBA" id="ARBA00023004"/>
    </source>
</evidence>
<feature type="binding site" evidence="6">
    <location>
        <position position="54"/>
    </location>
    <ligand>
        <name>Fe cation</name>
        <dbReference type="ChEBI" id="CHEBI:24875"/>
        <label>1</label>
    </ligand>
</feature>
<keyword evidence="4" id="KW-0560">Oxidoreductase</keyword>
<dbReference type="KEGG" id="cact:HZ995_04205"/>
<keyword evidence="2 7" id="KW-0409">Iron storage</keyword>
<organism evidence="9 10">
    <name type="scientific">Cognatishimia activa</name>
    <dbReference type="NCBI Taxonomy" id="1715691"/>
    <lineage>
        <taxon>Bacteria</taxon>
        <taxon>Pseudomonadati</taxon>
        <taxon>Pseudomonadota</taxon>
        <taxon>Alphaproteobacteria</taxon>
        <taxon>Rhodobacterales</taxon>
        <taxon>Paracoccaceae</taxon>
        <taxon>Cognatishimia</taxon>
    </lineage>
</organism>
<name>A0A975I896_9RHOB</name>
<dbReference type="GO" id="GO:0008198">
    <property type="term" value="F:ferrous iron binding"/>
    <property type="evidence" value="ECO:0007669"/>
    <property type="project" value="TreeGrafter"/>
</dbReference>
<dbReference type="Gene3D" id="1.20.1260.10">
    <property type="match status" value="1"/>
</dbReference>
<evidence type="ECO:0000256" key="7">
    <source>
        <dbReference type="RuleBase" id="RU361145"/>
    </source>
</evidence>
<accession>A0A975I896</accession>
<dbReference type="Proteomes" id="UP000665026">
    <property type="component" value="Chromosome"/>
</dbReference>
<dbReference type="InterPro" id="IPR001519">
    <property type="entry name" value="Ferritin"/>
</dbReference>
<feature type="binding site" evidence="6">
    <location>
        <position position="128"/>
    </location>
    <ligand>
        <name>Fe cation</name>
        <dbReference type="ChEBI" id="CHEBI:24875"/>
        <label>1</label>
    </ligand>
</feature>
<dbReference type="SUPFAM" id="SSF47240">
    <property type="entry name" value="Ferritin-like"/>
    <property type="match status" value="1"/>
</dbReference>
<feature type="domain" description="Ferritin-like diiron" evidence="8">
    <location>
        <begin position="1"/>
        <end position="146"/>
    </location>
</feature>
<keyword evidence="3 6" id="KW-0479">Metal-binding</keyword>
<dbReference type="EC" id="1.16.3.2" evidence="7"/>
<evidence type="ECO:0000313" key="9">
    <source>
        <dbReference type="EMBL" id="QTN36730.1"/>
    </source>
</evidence>
<dbReference type="GO" id="GO:0005829">
    <property type="term" value="C:cytosol"/>
    <property type="evidence" value="ECO:0007669"/>
    <property type="project" value="TreeGrafter"/>
</dbReference>
<dbReference type="InterPro" id="IPR009040">
    <property type="entry name" value="Ferritin-like_diiron"/>
</dbReference>
<dbReference type="PANTHER" id="PTHR11431:SF127">
    <property type="entry name" value="BACTERIAL NON-HEME FERRITIN"/>
    <property type="match status" value="1"/>
</dbReference>
<comment type="subcellular location">
    <subcellularLocation>
        <location evidence="7">Cytoplasm</location>
    </subcellularLocation>
</comment>
<dbReference type="EMBL" id="CP060010">
    <property type="protein sequence ID" value="QTN36730.1"/>
    <property type="molecule type" value="Genomic_DNA"/>
</dbReference>
<evidence type="ECO:0000256" key="1">
    <source>
        <dbReference type="ARBA" id="ARBA00006950"/>
    </source>
</evidence>
<dbReference type="GO" id="GO:0006826">
    <property type="term" value="P:iron ion transport"/>
    <property type="evidence" value="ECO:0007669"/>
    <property type="project" value="InterPro"/>
</dbReference>
<keyword evidence="7" id="KW-0963">Cytoplasm</keyword>
<dbReference type="InterPro" id="IPR012347">
    <property type="entry name" value="Ferritin-like"/>
</dbReference>
<protein>
    <recommendedName>
        <fullName evidence="7">Ferritin</fullName>
        <ecNumber evidence="7">1.16.3.2</ecNumber>
    </recommendedName>
</protein>
<dbReference type="GO" id="GO:0004322">
    <property type="term" value="F:ferroxidase activity"/>
    <property type="evidence" value="ECO:0007669"/>
    <property type="project" value="TreeGrafter"/>
</dbReference>